<dbReference type="AlphaFoldDB" id="A0A0C9PVN6"/>
<sequence length="944" mass="102184">MRKAKIIRTRQVVSPLLTLLAAVALSGVTTVHASDNTDKTPAVNESVQSSATSQQGQAAATDRKAGTLSDDDLEKLIDRSDATPTQDILKMKDGVPSDQQEAWLTVAKRVADQDLSTSHREQVILYNETKIVVPAPKAAAPSAESDASNQASNASAQNPSSAASSAAASSSSSSAAASSSSQSKPEAAPAKNEAASAAATPAPVTDNRYVSVTDKNAVLYADLNGTKKQEGAAVYQRTFKSQAKYQKDGVTYLALYDANQTLQGYMNQASIKVAAGAGGVWTNASGYASLTKPGQDVYGNLDTKQVIKKSDDVLDNTYFISGAYHHLDGQVYYSLYDSHNNWLGYMAGSGFETVNSAEGAWAAASGYAKVVDKNYAIYNSFKFDATGSTDHYYQQYFKKVGQYHHVNGAVYYSVFDLFGHWLGYVNSAAVQNVTIANPEGTWQADDRYVTVTDNRATLYSDFNWTKKQAATDVMLQTFKSTGKYHNLNGLTYLSLYDKDGNWRGYINQQSITAGVSDGGAWLPANAYTTFTAANVNAYADFNQQKVATSGAGLVNQTVNISGQYHAFGGVVYYSIYDVRGKWLGYVDASQVKTTSSAAGLWLPHDGYLTTTQSGQMIYTNLDSFAGGRTTTANYQRTFRIMGEYKHYNGATYYSLYDGNGNWMGYLNSALGSESKEAQGVWMNYNANVLITASNAALYSSFFNMTRDTSSLYGGVYQVSGKYSHVNGTTYYSLYDGNRWLGYLASWATVPYELRFLNVPYVSQFRPIMAPDGCAPAALSMALQAVGVNPSLSYLMNNLPMAGSVPGGQAGSIYGGGFQYVITPAALTVYAQNWDKNARNISGASTTQIIAEVVTGHPVLYYGFSPYQKSGDYNRNHCHVIAGFDPNRGFEIMDPGYNTQFDRAGSAGGNSRFDHGPVYWISLSSFESEYAHQYGSEAVKRAIAF</sequence>
<feature type="region of interest" description="Disordered" evidence="1">
    <location>
        <begin position="137"/>
        <end position="202"/>
    </location>
</feature>
<evidence type="ECO:0000256" key="2">
    <source>
        <dbReference type="SAM" id="SignalP"/>
    </source>
</evidence>
<comment type="caution">
    <text evidence="4">The sequence shown here is derived from an EMBL/GenBank/DDBJ whole genome shotgun (WGS) entry which is preliminary data.</text>
</comment>
<gene>
    <name evidence="4" type="ORF">LC0644_0678</name>
</gene>
<evidence type="ECO:0000313" key="5">
    <source>
        <dbReference type="Proteomes" id="UP000032552"/>
    </source>
</evidence>
<feature type="signal peptide" evidence="2">
    <location>
        <begin position="1"/>
        <end position="33"/>
    </location>
</feature>
<evidence type="ECO:0000313" key="4">
    <source>
        <dbReference type="EMBL" id="GAN36089.1"/>
    </source>
</evidence>
<feature type="domain" description="Peptidase C39-like" evidence="3">
    <location>
        <begin position="756"/>
        <end position="894"/>
    </location>
</feature>
<feature type="region of interest" description="Disordered" evidence="1">
    <location>
        <begin position="34"/>
        <end position="66"/>
    </location>
</feature>
<organism evidence="4 5">
    <name type="scientific">Lacticaseibacillus paracasei NRIC 0644</name>
    <dbReference type="NCBI Taxonomy" id="1435038"/>
    <lineage>
        <taxon>Bacteria</taxon>
        <taxon>Bacillati</taxon>
        <taxon>Bacillota</taxon>
        <taxon>Bacilli</taxon>
        <taxon>Lactobacillales</taxon>
        <taxon>Lactobacillaceae</taxon>
        <taxon>Lacticaseibacillus</taxon>
    </lineage>
</organism>
<accession>A0A0C9PVN6</accession>
<dbReference type="Gene3D" id="3.90.70.10">
    <property type="entry name" value="Cysteine proteinases"/>
    <property type="match status" value="1"/>
</dbReference>
<dbReference type="RefSeq" id="WP_237755729.1">
    <property type="nucleotide sequence ID" value="NZ_BAYM01000040.1"/>
</dbReference>
<evidence type="ECO:0000259" key="3">
    <source>
        <dbReference type="Pfam" id="PF13529"/>
    </source>
</evidence>
<evidence type="ECO:0000256" key="1">
    <source>
        <dbReference type="SAM" id="MobiDB-lite"/>
    </source>
</evidence>
<dbReference type="EMBL" id="BAYM01000040">
    <property type="protein sequence ID" value="GAN36089.1"/>
    <property type="molecule type" value="Genomic_DNA"/>
</dbReference>
<name>A0A0C9PVN6_LACPA</name>
<keyword evidence="2" id="KW-0732">Signal</keyword>
<proteinExistence type="predicted"/>
<feature type="compositionally biased region" description="Low complexity" evidence="1">
    <location>
        <begin position="46"/>
        <end position="60"/>
    </location>
</feature>
<protein>
    <submittedName>
        <fullName evidence="4">L,D-transpeptidase</fullName>
    </submittedName>
</protein>
<dbReference type="InterPro" id="IPR039564">
    <property type="entry name" value="Peptidase_C39-like"/>
</dbReference>
<dbReference type="Pfam" id="PF13529">
    <property type="entry name" value="Peptidase_C39_2"/>
    <property type="match status" value="1"/>
</dbReference>
<reference evidence="5" key="1">
    <citation type="submission" date="2014-05" db="EMBL/GenBank/DDBJ databases">
        <title>Whole genome sequencing of Lactobacillus casei NRIC0644.</title>
        <authorList>
            <person name="Atarashi H."/>
            <person name="Yoshida Y."/>
            <person name="Fujimura S."/>
            <person name="Tanaka N."/>
            <person name="Shiwa Y."/>
            <person name="Yoshikawa H."/>
            <person name="Okada S."/>
            <person name="Nakagawa J."/>
        </authorList>
    </citation>
    <scope>NUCLEOTIDE SEQUENCE [LARGE SCALE GENOMIC DNA]</scope>
    <source>
        <strain evidence="5">NRIC0644</strain>
    </source>
</reference>
<dbReference type="Proteomes" id="UP000032552">
    <property type="component" value="Unassembled WGS sequence"/>
</dbReference>
<feature type="chain" id="PRO_5002200818" evidence="2">
    <location>
        <begin position="34"/>
        <end position="944"/>
    </location>
</feature>